<dbReference type="GO" id="GO:0008650">
    <property type="term" value="F:rRNA (uridine-2'-O-)-methyltransferase activity"/>
    <property type="evidence" value="ECO:0007669"/>
    <property type="project" value="TreeGrafter"/>
</dbReference>
<dbReference type="InterPro" id="IPR002877">
    <property type="entry name" value="RNA_MeTrfase_FtsJ_dom"/>
</dbReference>
<reference evidence="10" key="1">
    <citation type="submission" date="2016-05" db="EMBL/GenBank/DDBJ databases">
        <title>Comparative genomics of biotechnologically important yeasts.</title>
        <authorList>
            <consortium name="DOE Joint Genome Institute"/>
            <person name="Riley R."/>
            <person name="Haridas S."/>
            <person name="Wolfe K.H."/>
            <person name="Lopes M.R."/>
            <person name="Hittinger C.T."/>
            <person name="Goker M."/>
            <person name="Salamov A."/>
            <person name="Wisecaver J."/>
            <person name="Long T.M."/>
            <person name="Aerts A.L."/>
            <person name="Barry K."/>
            <person name="Choi C."/>
            <person name="Clum A."/>
            <person name="Coughlan A.Y."/>
            <person name="Deshpande S."/>
            <person name="Douglass A.P."/>
            <person name="Hanson S.J."/>
            <person name="Klenk H.-P."/>
            <person name="Labutti K."/>
            <person name="Lapidus A."/>
            <person name="Lindquist E."/>
            <person name="Lipzen A."/>
            <person name="Meier-Kolthoff J.P."/>
            <person name="Ohm R.A."/>
            <person name="Otillar R.P."/>
            <person name="Pangilinan J."/>
            <person name="Peng Y."/>
            <person name="Rokas A."/>
            <person name="Rosa C.A."/>
            <person name="Scheuner C."/>
            <person name="Sibirny A.A."/>
            <person name="Slot J.C."/>
            <person name="Stielow J.B."/>
            <person name="Sun H."/>
            <person name="Kurtzman C.P."/>
            <person name="Blackwell M."/>
            <person name="Grigoriev I.V."/>
            <person name="Jeffries T.W."/>
        </authorList>
    </citation>
    <scope>NUCLEOTIDE SEQUENCE [LARGE SCALE GENOMIC DNA]</scope>
    <source>
        <strain evidence="10">NRRL Y-17324</strain>
    </source>
</reference>
<proteinExistence type="inferred from homology"/>
<keyword evidence="3 9" id="KW-0489">Methyltransferase</keyword>
<evidence type="ECO:0000256" key="7">
    <source>
        <dbReference type="PIRSR" id="PIRSR005461-1"/>
    </source>
</evidence>
<dbReference type="PANTHER" id="PTHR10920">
    <property type="entry name" value="RIBOSOMAL RNA METHYLTRANSFERASE"/>
    <property type="match status" value="1"/>
</dbReference>
<dbReference type="Pfam" id="PF01728">
    <property type="entry name" value="FtsJ"/>
    <property type="match status" value="1"/>
</dbReference>
<dbReference type="Proteomes" id="UP000094285">
    <property type="component" value="Unassembled WGS sequence"/>
</dbReference>
<dbReference type="OrthoDB" id="20105at2759"/>
<feature type="domain" description="Ribosomal RNA methyltransferase FtsJ" evidence="8">
    <location>
        <begin position="56"/>
        <end position="238"/>
    </location>
</feature>
<comment type="similarity">
    <text evidence="1">Belongs to the class I-like SAM-binding methyltransferase superfamily. RNA methyltransferase RlmE family.</text>
</comment>
<evidence type="ECO:0000256" key="6">
    <source>
        <dbReference type="ARBA" id="ARBA00041184"/>
    </source>
</evidence>
<dbReference type="HAMAP" id="MF_01547">
    <property type="entry name" value="RNA_methyltr_E"/>
    <property type="match status" value="1"/>
</dbReference>
<dbReference type="InterPro" id="IPR050082">
    <property type="entry name" value="RNA_methyltr_RlmE"/>
</dbReference>
<dbReference type="GO" id="GO:0005739">
    <property type="term" value="C:mitochondrion"/>
    <property type="evidence" value="ECO:0007669"/>
    <property type="project" value="TreeGrafter"/>
</dbReference>
<dbReference type="PANTHER" id="PTHR10920:SF18">
    <property type="entry name" value="RRNA METHYLTRANSFERASE 2, MITOCHONDRIAL"/>
    <property type="match status" value="1"/>
</dbReference>
<evidence type="ECO:0000256" key="5">
    <source>
        <dbReference type="ARBA" id="ARBA00022691"/>
    </source>
</evidence>
<sequence length="250" mass="28401">MILGATSRLARYRASGAGSHPLILWGGLRQKSNSSGRWLERQSNDAHTKQAKTEYYRSRAAYKLIEIDKKYKLFSKRTTNIVDLGFAPGAWTQVAIERMKKLGHKSRILGVDLISCSAPQGSHFIQGDILSRKTHQDIQQFFSEEEAQPVDLVLSDMMANTSGIKDNDHFASMDLCDGAMILSCHLLKEGGSLVMKFYTGKEDQVLLKKMQKMFKKVYRMKPDACRDELREMYIIGVRKNQLTVQELFGE</sequence>
<evidence type="ECO:0000256" key="4">
    <source>
        <dbReference type="ARBA" id="ARBA00022679"/>
    </source>
</evidence>
<dbReference type="Gene3D" id="3.40.50.150">
    <property type="entry name" value="Vaccinia Virus protein VP39"/>
    <property type="match status" value="1"/>
</dbReference>
<keyword evidence="10" id="KW-1185">Reference proteome</keyword>
<gene>
    <name evidence="9" type="ORF">CANTADRAFT_50726</name>
</gene>
<accession>A0A1E4SJL0</accession>
<dbReference type="InterPro" id="IPR015507">
    <property type="entry name" value="rRNA-MeTfrase_E"/>
</dbReference>
<dbReference type="STRING" id="984487.A0A1E4SJL0"/>
<evidence type="ECO:0000313" key="10">
    <source>
        <dbReference type="Proteomes" id="UP000094285"/>
    </source>
</evidence>
<keyword evidence="5 7" id="KW-0949">S-adenosyl-L-methionine</keyword>
<dbReference type="SUPFAM" id="SSF53335">
    <property type="entry name" value="S-adenosyl-L-methionine-dependent methyltransferases"/>
    <property type="match status" value="1"/>
</dbReference>
<evidence type="ECO:0000256" key="3">
    <source>
        <dbReference type="ARBA" id="ARBA00022603"/>
    </source>
</evidence>
<feature type="active site" description="Proton acceptor" evidence="7">
    <location>
        <position position="196"/>
    </location>
</feature>
<dbReference type="RefSeq" id="XP_020064811.1">
    <property type="nucleotide sequence ID" value="XM_020209864.1"/>
</dbReference>
<keyword evidence="2" id="KW-0698">rRNA processing</keyword>
<dbReference type="InterPro" id="IPR029063">
    <property type="entry name" value="SAM-dependent_MTases_sf"/>
</dbReference>
<evidence type="ECO:0000256" key="2">
    <source>
        <dbReference type="ARBA" id="ARBA00022552"/>
    </source>
</evidence>
<evidence type="ECO:0000259" key="8">
    <source>
        <dbReference type="Pfam" id="PF01728"/>
    </source>
</evidence>
<dbReference type="AlphaFoldDB" id="A0A1E4SJL0"/>
<evidence type="ECO:0000256" key="1">
    <source>
        <dbReference type="ARBA" id="ARBA00009258"/>
    </source>
</evidence>
<dbReference type="PIRSF" id="PIRSF005461">
    <property type="entry name" value="23S_rRNA_mtase"/>
    <property type="match status" value="1"/>
</dbReference>
<protein>
    <recommendedName>
        <fullName evidence="6">rRNA methyltransferase 2, mitochondrial</fullName>
    </recommendedName>
</protein>
<dbReference type="GeneID" id="30984000"/>
<keyword evidence="4 9" id="KW-0808">Transferase</keyword>
<evidence type="ECO:0000313" key="9">
    <source>
        <dbReference type="EMBL" id="ODV79689.1"/>
    </source>
</evidence>
<organism evidence="9 10">
    <name type="scientific">Suhomyces tanzawaensis NRRL Y-17324</name>
    <dbReference type="NCBI Taxonomy" id="984487"/>
    <lineage>
        <taxon>Eukaryota</taxon>
        <taxon>Fungi</taxon>
        <taxon>Dikarya</taxon>
        <taxon>Ascomycota</taxon>
        <taxon>Saccharomycotina</taxon>
        <taxon>Pichiomycetes</taxon>
        <taxon>Debaryomycetaceae</taxon>
        <taxon>Suhomyces</taxon>
    </lineage>
</organism>
<name>A0A1E4SJL0_9ASCO</name>
<dbReference type="EMBL" id="KV453911">
    <property type="protein sequence ID" value="ODV79689.1"/>
    <property type="molecule type" value="Genomic_DNA"/>
</dbReference>